<dbReference type="PROSITE" id="PS51318">
    <property type="entry name" value="TAT"/>
    <property type="match status" value="1"/>
</dbReference>
<evidence type="ECO:0000256" key="3">
    <source>
        <dbReference type="ARBA" id="ARBA00022475"/>
    </source>
</evidence>
<evidence type="ECO:0000256" key="14">
    <source>
        <dbReference type="ARBA" id="ARBA00023170"/>
    </source>
</evidence>
<keyword evidence="7" id="KW-0547">Nucleotide-binding</keyword>
<evidence type="ECO:0000313" key="20">
    <source>
        <dbReference type="Proteomes" id="UP001067235"/>
    </source>
</evidence>
<proteinExistence type="predicted"/>
<evidence type="ECO:0000256" key="15">
    <source>
        <dbReference type="ARBA" id="ARBA00023180"/>
    </source>
</evidence>
<dbReference type="InterPro" id="IPR055163">
    <property type="entry name" value="ALK/LTK-like_GRD"/>
</dbReference>
<keyword evidence="5" id="KW-0812">Transmembrane</keyword>
<protein>
    <recommendedName>
        <fullName evidence="2">receptor protein-tyrosine kinase</fullName>
        <ecNumber evidence="2">2.7.10.1</ecNumber>
    </recommendedName>
</protein>
<evidence type="ECO:0000256" key="17">
    <source>
        <dbReference type="SAM" id="SignalP"/>
    </source>
</evidence>
<keyword evidence="14" id="KW-0675">Receptor</keyword>
<feature type="signal peptide" evidence="17">
    <location>
        <begin position="1"/>
        <end position="46"/>
    </location>
</feature>
<feature type="compositionally biased region" description="Low complexity" evidence="16">
    <location>
        <begin position="200"/>
        <end position="220"/>
    </location>
</feature>
<keyword evidence="20" id="KW-1185">Reference proteome</keyword>
<evidence type="ECO:0000256" key="5">
    <source>
        <dbReference type="ARBA" id="ARBA00022692"/>
    </source>
</evidence>
<evidence type="ECO:0000256" key="16">
    <source>
        <dbReference type="SAM" id="MobiDB-lite"/>
    </source>
</evidence>
<dbReference type="InterPro" id="IPR006311">
    <property type="entry name" value="TAT_signal"/>
</dbReference>
<keyword evidence="8" id="KW-0418">Kinase</keyword>
<evidence type="ECO:0000256" key="1">
    <source>
        <dbReference type="ARBA" id="ARBA00004251"/>
    </source>
</evidence>
<keyword evidence="11" id="KW-0472">Membrane</keyword>
<evidence type="ECO:0000256" key="7">
    <source>
        <dbReference type="ARBA" id="ARBA00022741"/>
    </source>
</evidence>
<keyword evidence="3" id="KW-1003">Cell membrane</keyword>
<organism evidence="19 20">
    <name type="scientific">Gordonia rubripertincta</name>
    <name type="common">Rhodococcus corallinus</name>
    <dbReference type="NCBI Taxonomy" id="36822"/>
    <lineage>
        <taxon>Bacteria</taxon>
        <taxon>Bacillati</taxon>
        <taxon>Actinomycetota</taxon>
        <taxon>Actinomycetes</taxon>
        <taxon>Mycobacteriales</taxon>
        <taxon>Gordoniaceae</taxon>
        <taxon>Gordonia</taxon>
    </lineage>
</organism>
<keyword evidence="13" id="KW-1015">Disulfide bond</keyword>
<keyword evidence="12" id="KW-0829">Tyrosine-protein kinase</keyword>
<gene>
    <name evidence="19" type="ORF">O4213_17745</name>
</gene>
<dbReference type="EC" id="2.7.10.1" evidence="2"/>
<reference evidence="19" key="1">
    <citation type="submission" date="2022-12" db="EMBL/GenBank/DDBJ databases">
        <authorList>
            <person name="Krivoruchko A.V."/>
            <person name="Elkin A."/>
        </authorList>
    </citation>
    <scope>NUCLEOTIDE SEQUENCE</scope>
    <source>
        <strain evidence="19">IEGM 1388</strain>
    </source>
</reference>
<evidence type="ECO:0000256" key="2">
    <source>
        <dbReference type="ARBA" id="ARBA00011902"/>
    </source>
</evidence>
<keyword evidence="15" id="KW-0325">Glycoprotein</keyword>
<keyword evidence="6 17" id="KW-0732">Signal</keyword>
<feature type="region of interest" description="Disordered" evidence="16">
    <location>
        <begin position="192"/>
        <end position="238"/>
    </location>
</feature>
<evidence type="ECO:0000256" key="12">
    <source>
        <dbReference type="ARBA" id="ARBA00023137"/>
    </source>
</evidence>
<feature type="chain" id="PRO_5046036101" description="receptor protein-tyrosine kinase" evidence="17">
    <location>
        <begin position="47"/>
        <end position="323"/>
    </location>
</feature>
<comment type="caution">
    <text evidence="19">The sequence shown here is derived from an EMBL/GenBank/DDBJ whole genome shotgun (WGS) entry which is preliminary data.</text>
</comment>
<keyword evidence="4" id="KW-0808">Transferase</keyword>
<evidence type="ECO:0000256" key="9">
    <source>
        <dbReference type="ARBA" id="ARBA00022840"/>
    </source>
</evidence>
<keyword evidence="10" id="KW-1133">Transmembrane helix</keyword>
<evidence type="ECO:0000256" key="6">
    <source>
        <dbReference type="ARBA" id="ARBA00022729"/>
    </source>
</evidence>
<evidence type="ECO:0000256" key="13">
    <source>
        <dbReference type="ARBA" id="ARBA00023157"/>
    </source>
</evidence>
<evidence type="ECO:0000313" key="19">
    <source>
        <dbReference type="EMBL" id="MCZ4551838.1"/>
    </source>
</evidence>
<dbReference type="Proteomes" id="UP001067235">
    <property type="component" value="Unassembled WGS sequence"/>
</dbReference>
<evidence type="ECO:0000256" key="4">
    <source>
        <dbReference type="ARBA" id="ARBA00022679"/>
    </source>
</evidence>
<dbReference type="EMBL" id="JAPWIE010000005">
    <property type="protein sequence ID" value="MCZ4551838.1"/>
    <property type="molecule type" value="Genomic_DNA"/>
</dbReference>
<comment type="subcellular location">
    <subcellularLocation>
        <location evidence="1">Cell membrane</location>
        <topology evidence="1">Single-pass type I membrane protein</topology>
    </subcellularLocation>
</comment>
<evidence type="ECO:0000256" key="10">
    <source>
        <dbReference type="ARBA" id="ARBA00022989"/>
    </source>
</evidence>
<evidence type="ECO:0000256" key="8">
    <source>
        <dbReference type="ARBA" id="ARBA00022777"/>
    </source>
</evidence>
<evidence type="ECO:0000256" key="11">
    <source>
        <dbReference type="ARBA" id="ARBA00023136"/>
    </source>
</evidence>
<dbReference type="Pfam" id="PF12810">
    <property type="entry name" value="ALK_LTK_GRD"/>
    <property type="match status" value="1"/>
</dbReference>
<sequence length="323" mass="30509">MSRLPTDVESHRSPARPSRAWRRRSVVAACVVGTVGALASAPTASAAPLPNECVQPIGSNLVTCTFDTAGEHELTLPDGITSITVTAVGGSGGDADAYNQLTGETFHSDGGVGAVVTSTIAVTEPTVYAFVGGDGSQSNVVLERSPGGLNGGGQGGWFHSDDSGFDGTGSGGGASDVRTAGRDLQSRRVIAAGGGGAGGAVPAPGGDAGSAGPNLRNLTGGQAGTATSGGAGGDDGAPGALGQGGASYNLGFGGGGGGGLYGGGGSGYVGGGGGSSLDPDGPGPTLAARGATPSVTITFTSTAPPTPPCSGSVCLTPGMFGSS</sequence>
<dbReference type="RefSeq" id="WP_301572735.1">
    <property type="nucleotide sequence ID" value="NZ_JAPWIE010000005.1"/>
</dbReference>
<feature type="region of interest" description="Disordered" evidence="16">
    <location>
        <begin position="162"/>
        <end position="181"/>
    </location>
</feature>
<keyword evidence="9" id="KW-0067">ATP-binding</keyword>
<evidence type="ECO:0000259" key="18">
    <source>
        <dbReference type="Pfam" id="PF12810"/>
    </source>
</evidence>
<feature type="domain" description="ALK/LTK-like glycine-rich" evidence="18">
    <location>
        <begin position="85"/>
        <end position="276"/>
    </location>
</feature>
<feature type="compositionally biased region" description="Gly residues" evidence="16">
    <location>
        <begin position="221"/>
        <end position="238"/>
    </location>
</feature>
<name>A0ABT4MXX4_GORRU</name>
<accession>A0ABT4MXX4</accession>